<dbReference type="Proteomes" id="UP000070700">
    <property type="component" value="Unassembled WGS sequence"/>
</dbReference>
<dbReference type="InParanoid" id="A0A132BCM4"/>
<accession>A0A132BCM4</accession>
<name>A0A132BCM4_MOLSC</name>
<reference evidence="1 2" key="1">
    <citation type="submission" date="2015-10" db="EMBL/GenBank/DDBJ databases">
        <title>Full genome of DAOMC 229536 Phialocephala scopiformis, a fungal endophyte of spruce producing the potent anti-insectan compound rugulosin.</title>
        <authorList>
            <consortium name="DOE Joint Genome Institute"/>
            <person name="Walker A.K."/>
            <person name="Frasz S.L."/>
            <person name="Seifert K.A."/>
            <person name="Miller J.D."/>
            <person name="Mondo S.J."/>
            <person name="Labutti K."/>
            <person name="Lipzen A."/>
            <person name="Dockter R."/>
            <person name="Kennedy M."/>
            <person name="Grigoriev I.V."/>
            <person name="Spatafora J.W."/>
        </authorList>
    </citation>
    <scope>NUCLEOTIDE SEQUENCE [LARGE SCALE GENOMIC DNA]</scope>
    <source>
        <strain evidence="1 2">CBS 120377</strain>
    </source>
</reference>
<evidence type="ECO:0000313" key="2">
    <source>
        <dbReference type="Proteomes" id="UP000070700"/>
    </source>
</evidence>
<gene>
    <name evidence="1" type="ORF">LY89DRAFT_689993</name>
</gene>
<dbReference type="KEGG" id="psco:LY89DRAFT_689993"/>
<dbReference type="AlphaFoldDB" id="A0A132BCM4"/>
<dbReference type="GeneID" id="28825737"/>
<evidence type="ECO:0000313" key="1">
    <source>
        <dbReference type="EMBL" id="KUJ10182.1"/>
    </source>
</evidence>
<sequence length="99" mass="11267">MDKLTTSNTNAEAPTPINNLYARIYKRIKLMSYQYSVTFPFYGLEPLERFILHICLPLSALIVLYAAFWVFKMVFFALLIVVGHAQSSTSTDLGMGVPW</sequence>
<keyword evidence="2" id="KW-1185">Reference proteome</keyword>
<dbReference type="RefSeq" id="XP_018064537.1">
    <property type="nucleotide sequence ID" value="XM_018216011.1"/>
</dbReference>
<organism evidence="1 2">
    <name type="scientific">Mollisia scopiformis</name>
    <name type="common">Conifer needle endophyte fungus</name>
    <name type="synonym">Phialocephala scopiformis</name>
    <dbReference type="NCBI Taxonomy" id="149040"/>
    <lineage>
        <taxon>Eukaryota</taxon>
        <taxon>Fungi</taxon>
        <taxon>Dikarya</taxon>
        <taxon>Ascomycota</taxon>
        <taxon>Pezizomycotina</taxon>
        <taxon>Leotiomycetes</taxon>
        <taxon>Helotiales</taxon>
        <taxon>Mollisiaceae</taxon>
        <taxon>Mollisia</taxon>
    </lineage>
</organism>
<proteinExistence type="predicted"/>
<protein>
    <submittedName>
        <fullName evidence="1">Uncharacterized protein</fullName>
    </submittedName>
</protein>
<dbReference type="EMBL" id="KQ947430">
    <property type="protein sequence ID" value="KUJ10182.1"/>
    <property type="molecule type" value="Genomic_DNA"/>
</dbReference>